<protein>
    <submittedName>
        <fullName evidence="3">Uncharacterized protein</fullName>
    </submittedName>
</protein>
<evidence type="ECO:0000313" key="4">
    <source>
        <dbReference type="Proteomes" id="UP000193564"/>
    </source>
</evidence>
<dbReference type="KEGG" id="mdr:MDOR_20140"/>
<evidence type="ECO:0000256" key="1">
    <source>
        <dbReference type="SAM" id="MobiDB-lite"/>
    </source>
</evidence>
<reference evidence="2 5" key="2">
    <citation type="journal article" date="2019" name="Emerg. Microbes Infect.">
        <title>Comprehensive subspecies identification of 175 nontuberculous mycobacteria species based on 7547 genomic profiles.</title>
        <authorList>
            <person name="Matsumoto Y."/>
            <person name="Kinjo T."/>
            <person name="Motooka D."/>
            <person name="Nabeya D."/>
            <person name="Jung N."/>
            <person name="Uechi K."/>
            <person name="Horii T."/>
            <person name="Iida T."/>
            <person name="Fujita J."/>
            <person name="Nakamura S."/>
        </authorList>
    </citation>
    <scope>NUCLEOTIDE SEQUENCE [LARGE SCALE GENOMIC DNA]</scope>
    <source>
        <strain evidence="2 5">JCM 12405</strain>
    </source>
</reference>
<dbReference type="RefSeq" id="WP_085187219.1">
    <property type="nucleotide sequence ID" value="NZ_AP022605.1"/>
</dbReference>
<gene>
    <name evidence="3" type="ORF">AWC01_01350</name>
    <name evidence="2" type="ORF">MDOR_20140</name>
</gene>
<dbReference type="AlphaFoldDB" id="A0A1X1TLM9"/>
<evidence type="ECO:0000313" key="2">
    <source>
        <dbReference type="EMBL" id="BBZ07845.1"/>
    </source>
</evidence>
<name>A0A1X1TLM9_9MYCO</name>
<evidence type="ECO:0000313" key="5">
    <source>
        <dbReference type="Proteomes" id="UP000467201"/>
    </source>
</evidence>
<sequence>MDHQAGALLEEVGRSLTVAGTRLCGGSEPRTGRDGPDMQRASGGESSVYNTDGHLMLATTLTEPGPCSSAMTAGPCTG</sequence>
<dbReference type="EMBL" id="AP022605">
    <property type="protein sequence ID" value="BBZ07845.1"/>
    <property type="molecule type" value="Genomic_DNA"/>
</dbReference>
<reference evidence="3 4" key="1">
    <citation type="submission" date="2016-01" db="EMBL/GenBank/DDBJ databases">
        <title>The new phylogeny of the genus Mycobacterium.</title>
        <authorList>
            <person name="Tarcisio F."/>
            <person name="Conor M."/>
            <person name="Antonella G."/>
            <person name="Elisabetta G."/>
            <person name="Giulia F.S."/>
            <person name="Sara T."/>
            <person name="Anna F."/>
            <person name="Clotilde B."/>
            <person name="Roberto B."/>
            <person name="Veronica D.S."/>
            <person name="Fabio R."/>
            <person name="Monica P."/>
            <person name="Olivier J."/>
            <person name="Enrico T."/>
            <person name="Nicola S."/>
        </authorList>
    </citation>
    <scope>NUCLEOTIDE SEQUENCE [LARGE SCALE GENOMIC DNA]</scope>
    <source>
        <strain evidence="3 4">DSM 44339</strain>
    </source>
</reference>
<dbReference type="Proteomes" id="UP000467201">
    <property type="component" value="Chromosome"/>
</dbReference>
<dbReference type="EMBL" id="LQOS01000007">
    <property type="protein sequence ID" value="ORV45433.1"/>
    <property type="molecule type" value="Genomic_DNA"/>
</dbReference>
<dbReference type="STRING" id="126673.AWC01_01350"/>
<keyword evidence="4" id="KW-1185">Reference proteome</keyword>
<proteinExistence type="predicted"/>
<dbReference type="Proteomes" id="UP000193564">
    <property type="component" value="Unassembled WGS sequence"/>
</dbReference>
<evidence type="ECO:0000313" key="3">
    <source>
        <dbReference type="EMBL" id="ORV45433.1"/>
    </source>
</evidence>
<reference evidence="2" key="3">
    <citation type="submission" date="2020-02" db="EMBL/GenBank/DDBJ databases">
        <authorList>
            <person name="Matsumoto Y."/>
            <person name="Motooka D."/>
            <person name="Nakamura S."/>
        </authorList>
    </citation>
    <scope>NUCLEOTIDE SEQUENCE</scope>
    <source>
        <strain evidence="2">JCM 12405</strain>
    </source>
</reference>
<organism evidence="3 4">
    <name type="scientific">Mycolicibacterium doricum</name>
    <dbReference type="NCBI Taxonomy" id="126673"/>
    <lineage>
        <taxon>Bacteria</taxon>
        <taxon>Bacillati</taxon>
        <taxon>Actinomycetota</taxon>
        <taxon>Actinomycetes</taxon>
        <taxon>Mycobacteriales</taxon>
        <taxon>Mycobacteriaceae</taxon>
        <taxon>Mycolicibacterium</taxon>
    </lineage>
</organism>
<accession>A0A1X1TLM9</accession>
<feature type="region of interest" description="Disordered" evidence="1">
    <location>
        <begin position="20"/>
        <end position="50"/>
    </location>
</feature>